<gene>
    <name evidence="2" type="ORF">GLOINDRAFT_88024</name>
</gene>
<keyword evidence="1" id="KW-0472">Membrane</keyword>
<keyword evidence="1" id="KW-1133">Transmembrane helix</keyword>
<sequence>MDILQDDKYWKHELNIQSRGSKSQNIIKFQELVMHLTMERKIKLVFDVTRRLNYYIISILFIVIYIIGILPYIAPEILSTNLDKPYPYNPLDFSVEDNSYSSSEMMNGSLKLNLYN</sequence>
<accession>U9T7M8</accession>
<evidence type="ECO:0000256" key="1">
    <source>
        <dbReference type="SAM" id="Phobius"/>
    </source>
</evidence>
<dbReference type="HOGENOM" id="CLU_2098135_0_0_1"/>
<name>U9T7M8_RHIID</name>
<evidence type="ECO:0000313" key="2">
    <source>
        <dbReference type="EMBL" id="ERZ99355.1"/>
    </source>
</evidence>
<dbReference type="EMBL" id="KI298026">
    <property type="protein sequence ID" value="ERZ99355.1"/>
    <property type="molecule type" value="Genomic_DNA"/>
</dbReference>
<organism evidence="2">
    <name type="scientific">Rhizophagus irregularis (strain DAOM 181602 / DAOM 197198 / MUCL 43194)</name>
    <name type="common">Arbuscular mycorrhizal fungus</name>
    <name type="synonym">Glomus intraradices</name>
    <dbReference type="NCBI Taxonomy" id="747089"/>
    <lineage>
        <taxon>Eukaryota</taxon>
        <taxon>Fungi</taxon>
        <taxon>Fungi incertae sedis</taxon>
        <taxon>Mucoromycota</taxon>
        <taxon>Glomeromycotina</taxon>
        <taxon>Glomeromycetes</taxon>
        <taxon>Glomerales</taxon>
        <taxon>Glomeraceae</taxon>
        <taxon>Rhizophagus</taxon>
    </lineage>
</organism>
<reference evidence="2" key="1">
    <citation type="submission" date="2013-07" db="EMBL/GenBank/DDBJ databases">
        <title>The genome of an arbuscular mycorrhizal fungus provides insights into the evolution of the oldest plant symbiosis.</title>
        <authorList>
            <consortium name="DOE Joint Genome Institute"/>
            <person name="Tisserant E."/>
            <person name="Malbreil M."/>
            <person name="Kuo A."/>
            <person name="Kohler A."/>
            <person name="Symeonidi A."/>
            <person name="Balestrini R."/>
            <person name="Charron P."/>
            <person name="Duensing N."/>
            <person name="Frei-dit-Frey N."/>
            <person name="Gianinazzi-Pearson V."/>
            <person name="Gilbert B."/>
            <person name="Handa Y."/>
            <person name="Hijri M."/>
            <person name="Kaul R."/>
            <person name="Kawaguchi M."/>
            <person name="Krajinski F."/>
            <person name="Lammers P."/>
            <person name="Lapierre D."/>
            <person name="Masclaux F.G."/>
            <person name="Murat C."/>
            <person name="Morin E."/>
            <person name="Ndikumana S."/>
            <person name="Pagni M."/>
            <person name="Petitpierre D."/>
            <person name="Requena N."/>
            <person name="Rosikiewicz P."/>
            <person name="Riley R."/>
            <person name="Saito K."/>
            <person name="San Clemente H."/>
            <person name="Shapiro H."/>
            <person name="van Tuinen D."/>
            <person name="Becard G."/>
            <person name="Bonfante P."/>
            <person name="Paszkowski U."/>
            <person name="Shachar-Hill Y."/>
            <person name="Young J.P."/>
            <person name="Sanders I.R."/>
            <person name="Henrissat B."/>
            <person name="Rensing S.A."/>
            <person name="Grigoriev I.V."/>
            <person name="Corradi N."/>
            <person name="Roux C."/>
            <person name="Martin F."/>
        </authorList>
    </citation>
    <scope>NUCLEOTIDE SEQUENCE</scope>
    <source>
        <strain evidence="2">DAOM 197198</strain>
    </source>
</reference>
<proteinExistence type="predicted"/>
<dbReference type="AlphaFoldDB" id="U9T7M8"/>
<protein>
    <submittedName>
        <fullName evidence="2">Uncharacterized protein</fullName>
    </submittedName>
</protein>
<dbReference type="VEuPathDB" id="FungiDB:RhiirFUN_018935"/>
<keyword evidence="1" id="KW-0812">Transmembrane</keyword>
<feature type="transmembrane region" description="Helical" evidence="1">
    <location>
        <begin position="52"/>
        <end position="74"/>
    </location>
</feature>